<dbReference type="InterPro" id="IPR000182">
    <property type="entry name" value="GNAT_dom"/>
</dbReference>
<evidence type="ECO:0000313" key="3">
    <source>
        <dbReference type="Proteomes" id="UP000255177"/>
    </source>
</evidence>
<dbReference type="AlphaFoldDB" id="A0A380T2N0"/>
<name>A0A380T2N0_9PSED</name>
<dbReference type="RefSeq" id="WP_115087701.1">
    <property type="nucleotide sequence ID" value="NZ_CBCSFG010000020.1"/>
</dbReference>
<accession>A0A380T2N0</accession>
<dbReference type="InterPro" id="IPR016181">
    <property type="entry name" value="Acyl_CoA_acyltransferase"/>
</dbReference>
<organism evidence="2 3">
    <name type="scientific">Pseudomonas wadenswilerensis</name>
    <dbReference type="NCBI Taxonomy" id="1785161"/>
    <lineage>
        <taxon>Bacteria</taxon>
        <taxon>Pseudomonadati</taxon>
        <taxon>Pseudomonadota</taxon>
        <taxon>Gammaproteobacteria</taxon>
        <taxon>Pseudomonadales</taxon>
        <taxon>Pseudomonadaceae</taxon>
        <taxon>Pseudomonas</taxon>
    </lineage>
</organism>
<proteinExistence type="predicted"/>
<dbReference type="PROSITE" id="PS51186">
    <property type="entry name" value="GNAT"/>
    <property type="match status" value="1"/>
</dbReference>
<keyword evidence="2" id="KW-0808">Transferase</keyword>
<dbReference type="Gene3D" id="3.40.630.30">
    <property type="match status" value="1"/>
</dbReference>
<evidence type="ECO:0000259" key="1">
    <source>
        <dbReference type="PROSITE" id="PS51186"/>
    </source>
</evidence>
<keyword evidence="3" id="KW-1185">Reference proteome</keyword>
<reference evidence="3" key="1">
    <citation type="submission" date="2018-07" db="EMBL/GenBank/DDBJ databases">
        <authorList>
            <person name="Blom J."/>
        </authorList>
    </citation>
    <scope>NUCLEOTIDE SEQUENCE [LARGE SCALE GENOMIC DNA]</scope>
    <source>
        <strain evidence="3">CCOS 864</strain>
    </source>
</reference>
<evidence type="ECO:0000313" key="2">
    <source>
        <dbReference type="EMBL" id="SUQ64084.1"/>
    </source>
</evidence>
<protein>
    <submittedName>
        <fullName evidence="2">Acetyltransferase domain protein</fullName>
    </submittedName>
</protein>
<dbReference type="SUPFAM" id="SSF55729">
    <property type="entry name" value="Acyl-CoA N-acyltransferases (Nat)"/>
    <property type="match status" value="1"/>
</dbReference>
<feature type="domain" description="N-acetyltransferase" evidence="1">
    <location>
        <begin position="3"/>
        <end position="155"/>
    </location>
</feature>
<sequence>MDLQFKRLSEISSADIIDLNNNPVVLRHMPLGRPDFDQAKCSAWVAEKESQWMLNGYGPWAFMVDKKFAGWGGLQQTEGDADLALVLHPDYWGLGKAIYDEIVRRAFQEMGLESVTVLLAPTRTRIKGVLRVGFQPDGEVNVDGKRFVRYRLLASTRA</sequence>
<dbReference type="GO" id="GO:0016747">
    <property type="term" value="F:acyltransferase activity, transferring groups other than amino-acyl groups"/>
    <property type="evidence" value="ECO:0007669"/>
    <property type="project" value="InterPro"/>
</dbReference>
<dbReference type="Pfam" id="PF13302">
    <property type="entry name" value="Acetyltransf_3"/>
    <property type="match status" value="1"/>
</dbReference>
<dbReference type="EMBL" id="UIDD01000009">
    <property type="protein sequence ID" value="SUQ64084.1"/>
    <property type="molecule type" value="Genomic_DNA"/>
</dbReference>
<gene>
    <name evidence="2" type="ORF">CCOS864_03538</name>
</gene>
<dbReference type="Proteomes" id="UP000255177">
    <property type="component" value="Unassembled WGS sequence"/>
</dbReference>